<dbReference type="SUPFAM" id="SSF100895">
    <property type="entry name" value="Kazal-type serine protease inhibitors"/>
    <property type="match status" value="1"/>
</dbReference>
<dbReference type="GeneID" id="113508892"/>
<dbReference type="KEGG" id="tnl:113508892"/>
<gene>
    <name evidence="5 6" type="primary">LOC113508892</name>
</gene>
<keyword evidence="2" id="KW-0732">Signal</keyword>
<feature type="signal peptide" evidence="2">
    <location>
        <begin position="1"/>
        <end position="22"/>
    </location>
</feature>
<evidence type="ECO:0000256" key="1">
    <source>
        <dbReference type="SAM" id="MobiDB-lite"/>
    </source>
</evidence>
<feature type="chain" id="PRO_5044656716" evidence="2">
    <location>
        <begin position="23"/>
        <end position="375"/>
    </location>
</feature>
<proteinExistence type="predicted"/>
<dbReference type="AlphaFoldDB" id="A0A7E5X3P8"/>
<protein>
    <submittedName>
        <fullName evidence="5 6">Uncharacterized protein LOC113508892</fullName>
    </submittedName>
</protein>
<dbReference type="RefSeq" id="XP_026747861.1">
    <property type="nucleotide sequence ID" value="XM_026892060.1"/>
</dbReference>
<evidence type="ECO:0000259" key="3">
    <source>
        <dbReference type="PROSITE" id="PS51465"/>
    </source>
</evidence>
<dbReference type="InterPro" id="IPR002350">
    <property type="entry name" value="Kazal_dom"/>
</dbReference>
<feature type="compositionally biased region" description="Basic and acidic residues" evidence="1">
    <location>
        <begin position="93"/>
        <end position="105"/>
    </location>
</feature>
<dbReference type="Proteomes" id="UP000322000">
    <property type="component" value="Chromosome 3"/>
</dbReference>
<dbReference type="Gene3D" id="3.30.60.30">
    <property type="match status" value="1"/>
</dbReference>
<evidence type="ECO:0000313" key="4">
    <source>
        <dbReference type="Proteomes" id="UP000322000"/>
    </source>
</evidence>
<organism evidence="4 5">
    <name type="scientific">Trichoplusia ni</name>
    <name type="common">Cabbage looper</name>
    <dbReference type="NCBI Taxonomy" id="7111"/>
    <lineage>
        <taxon>Eukaryota</taxon>
        <taxon>Metazoa</taxon>
        <taxon>Ecdysozoa</taxon>
        <taxon>Arthropoda</taxon>
        <taxon>Hexapoda</taxon>
        <taxon>Insecta</taxon>
        <taxon>Pterygota</taxon>
        <taxon>Neoptera</taxon>
        <taxon>Endopterygota</taxon>
        <taxon>Lepidoptera</taxon>
        <taxon>Glossata</taxon>
        <taxon>Ditrysia</taxon>
        <taxon>Noctuoidea</taxon>
        <taxon>Noctuidae</taxon>
        <taxon>Plusiinae</taxon>
        <taxon>Trichoplusia</taxon>
    </lineage>
</organism>
<evidence type="ECO:0000256" key="2">
    <source>
        <dbReference type="SAM" id="SignalP"/>
    </source>
</evidence>
<keyword evidence="4" id="KW-1185">Reference proteome</keyword>
<feature type="region of interest" description="Disordered" evidence="1">
    <location>
        <begin position="83"/>
        <end position="113"/>
    </location>
</feature>
<dbReference type="InterPro" id="IPR036058">
    <property type="entry name" value="Kazal_dom_sf"/>
</dbReference>
<reference evidence="5 6" key="1">
    <citation type="submission" date="2025-04" db="UniProtKB">
        <authorList>
            <consortium name="RefSeq"/>
        </authorList>
    </citation>
    <scope>IDENTIFICATION</scope>
</reference>
<dbReference type="RefSeq" id="XP_026747860.1">
    <property type="nucleotide sequence ID" value="XM_026892059.1"/>
</dbReference>
<feature type="domain" description="Kazal-like" evidence="3">
    <location>
        <begin position="284"/>
        <end position="344"/>
    </location>
</feature>
<dbReference type="PROSITE" id="PS51465">
    <property type="entry name" value="KAZAL_2"/>
    <property type="match status" value="1"/>
</dbReference>
<accession>A0A7E5X3P8</accession>
<evidence type="ECO:0000313" key="5">
    <source>
        <dbReference type="RefSeq" id="XP_026747860.1"/>
    </source>
</evidence>
<evidence type="ECO:0000313" key="6">
    <source>
        <dbReference type="RefSeq" id="XP_026747861.1"/>
    </source>
</evidence>
<sequence>MWHQLWIPVLIPTLIIKSNCNANRTDPDVFVRGGHADAEYFRPTTSEKVTEAETETTTVKTTVKVTISTAKPTTTVKYEDDADVMFIPNKPEQAARERERDREKERDDDEDDKYANLRIKDLMMMKSVNDVLNKNFHVDKPDPPNEDIVFITGKNHERNDDGKRSDDNIVDYIDDDMIQRPKLNCSDLDCNNTIHSVCGAKVVNRELKYRLFLNDCYFRKVNCAFKYEINRYRQVTVDRCKTIGAHYVEKPFAFKPKSFPMEKNAAKGVFPSRSSSSRRSMAMNYNGQFCSHPCPVSCPDEYDPQCAVSGTGQRRVFLNHCKLDYNSCFYGVVWHKRPLAECIGGKKADMRQNRGFIGWMQRVGIVDRKGRLVLE</sequence>
<name>A0A7E5X3P8_TRINI</name>